<evidence type="ECO:0000256" key="3">
    <source>
        <dbReference type="ARBA" id="ARBA00022475"/>
    </source>
</evidence>
<feature type="transmembrane region" description="Helical" evidence="7">
    <location>
        <begin position="42"/>
        <end position="62"/>
    </location>
</feature>
<dbReference type="Proteomes" id="UP000075683">
    <property type="component" value="Unassembled WGS sequence"/>
</dbReference>
<feature type="transmembrane region" description="Helical" evidence="7">
    <location>
        <begin position="357"/>
        <end position="374"/>
    </location>
</feature>
<feature type="transmembrane region" description="Helical" evidence="7">
    <location>
        <begin position="131"/>
        <end position="153"/>
    </location>
</feature>
<evidence type="ECO:0000313" key="10">
    <source>
        <dbReference type="Proteomes" id="UP000075683"/>
    </source>
</evidence>
<feature type="transmembrane region" description="Helical" evidence="7">
    <location>
        <begin position="268"/>
        <end position="297"/>
    </location>
</feature>
<organism evidence="9 10">
    <name type="scientific">Caldibacillus debilis</name>
    <dbReference type="NCBI Taxonomy" id="301148"/>
    <lineage>
        <taxon>Bacteria</taxon>
        <taxon>Bacillati</taxon>
        <taxon>Bacillota</taxon>
        <taxon>Bacilli</taxon>
        <taxon>Bacillales</taxon>
        <taxon>Bacillaceae</taxon>
        <taxon>Caldibacillus</taxon>
    </lineage>
</organism>
<proteinExistence type="predicted"/>
<evidence type="ECO:0000256" key="1">
    <source>
        <dbReference type="ARBA" id="ARBA00004651"/>
    </source>
</evidence>
<keyword evidence="4 7" id="KW-0812">Transmembrane</keyword>
<feature type="transmembrane region" description="Helical" evidence="7">
    <location>
        <begin position="69"/>
        <end position="92"/>
    </location>
</feature>
<dbReference type="GO" id="GO:0022857">
    <property type="term" value="F:transmembrane transporter activity"/>
    <property type="evidence" value="ECO:0007669"/>
    <property type="project" value="InterPro"/>
</dbReference>
<dbReference type="PANTHER" id="PTHR43124">
    <property type="entry name" value="PURINE EFFLUX PUMP PBUE"/>
    <property type="match status" value="1"/>
</dbReference>
<comment type="subcellular location">
    <subcellularLocation>
        <location evidence="1">Cell membrane</location>
        <topology evidence="1">Multi-pass membrane protein</topology>
    </subcellularLocation>
</comment>
<dbReference type="EMBL" id="LQYT01000089">
    <property type="protein sequence ID" value="KYD12897.1"/>
    <property type="molecule type" value="Genomic_DNA"/>
</dbReference>
<feature type="transmembrane region" description="Helical" evidence="7">
    <location>
        <begin position="237"/>
        <end position="256"/>
    </location>
</feature>
<gene>
    <name evidence="9" type="ORF">B4135_3014</name>
</gene>
<dbReference type="AlphaFoldDB" id="A0A150LKN8"/>
<name>A0A150LKN8_9BACI</name>
<dbReference type="PATRIC" id="fig|301148.3.peg.746"/>
<dbReference type="Pfam" id="PF07690">
    <property type="entry name" value="MFS_1"/>
    <property type="match status" value="1"/>
</dbReference>
<evidence type="ECO:0000256" key="2">
    <source>
        <dbReference type="ARBA" id="ARBA00022448"/>
    </source>
</evidence>
<evidence type="ECO:0000256" key="7">
    <source>
        <dbReference type="SAM" id="Phobius"/>
    </source>
</evidence>
<feature type="transmembrane region" description="Helical" evidence="7">
    <location>
        <begin position="200"/>
        <end position="225"/>
    </location>
</feature>
<evidence type="ECO:0000256" key="4">
    <source>
        <dbReference type="ARBA" id="ARBA00022692"/>
    </source>
</evidence>
<feature type="transmembrane region" description="Helical" evidence="7">
    <location>
        <begin position="332"/>
        <end position="350"/>
    </location>
</feature>
<dbReference type="Gene3D" id="1.20.1250.20">
    <property type="entry name" value="MFS general substrate transporter like domains"/>
    <property type="match status" value="1"/>
</dbReference>
<evidence type="ECO:0000256" key="5">
    <source>
        <dbReference type="ARBA" id="ARBA00022989"/>
    </source>
</evidence>
<dbReference type="InterPro" id="IPR020846">
    <property type="entry name" value="MFS_dom"/>
</dbReference>
<dbReference type="GO" id="GO:0005886">
    <property type="term" value="C:plasma membrane"/>
    <property type="evidence" value="ECO:0007669"/>
    <property type="project" value="UniProtKB-SubCell"/>
</dbReference>
<evidence type="ECO:0000313" key="9">
    <source>
        <dbReference type="EMBL" id="KYD12897.1"/>
    </source>
</evidence>
<dbReference type="RefSeq" id="WP_013878225.1">
    <property type="nucleotide sequence ID" value="NZ_LQYT01000089.1"/>
</dbReference>
<sequence>MRKVFLLTIGMFALGFDAYVIAGLLPNMGATFKISASQTGQAVSVFTFCYALAAPIFATLLAGKPMRRILVLALAVFSLGNGASALASSFSMLLMARAIAGIGAGLYSPLAAAAAASLVPMQKRGRALGMTLGGMSTGTVVGVPLGLIIAEHLDWHATLWFITALGLIAMIGIVIWFPSFPASAPPSLRQRVAMMTNGRVAAIVGITFMTSVASLGLYTYIATILNNLADIPSVTPYLWAWGIGGTVGSFSIGTLIDRTGRPDLLMAGILAIMALAMFSLPFVLPLSILSFLPFILWGAMGWGSQAPQQHELLRLQPNHGAAVVALNSSANYLGSAIGSALGGIVMLAGLAPSRLPFAAGCLVLVTLLGQWAVVSSKGNYGKVRKNKGNQTEL</sequence>
<feature type="transmembrane region" description="Helical" evidence="7">
    <location>
        <begin position="159"/>
        <end position="179"/>
    </location>
</feature>
<dbReference type="OrthoDB" id="2727100at2"/>
<dbReference type="STRING" id="301148.B4135_3014"/>
<evidence type="ECO:0000259" key="8">
    <source>
        <dbReference type="PROSITE" id="PS50850"/>
    </source>
</evidence>
<evidence type="ECO:0000256" key="6">
    <source>
        <dbReference type="ARBA" id="ARBA00023136"/>
    </source>
</evidence>
<dbReference type="CDD" id="cd17324">
    <property type="entry name" value="MFS_NepI_like"/>
    <property type="match status" value="1"/>
</dbReference>
<reference evidence="9 10" key="1">
    <citation type="submission" date="2016-01" db="EMBL/GenBank/DDBJ databases">
        <title>Draft Genome Sequences of Seven Thermophilic Sporeformers Isolated from Foods.</title>
        <authorList>
            <person name="Berendsen E.M."/>
            <person name="Wells-Bennik M.H."/>
            <person name="Krawcyk A.O."/>
            <person name="De Jong A."/>
            <person name="Holsappel S."/>
            <person name="Eijlander R.T."/>
            <person name="Kuipers O.P."/>
        </authorList>
    </citation>
    <scope>NUCLEOTIDE SEQUENCE [LARGE SCALE GENOMIC DNA]</scope>
    <source>
        <strain evidence="9 10">B4135</strain>
    </source>
</reference>
<feature type="transmembrane region" description="Helical" evidence="7">
    <location>
        <begin position="98"/>
        <end position="119"/>
    </location>
</feature>
<dbReference type="InterPro" id="IPR036259">
    <property type="entry name" value="MFS_trans_sf"/>
</dbReference>
<dbReference type="PANTHER" id="PTHR43124:SF10">
    <property type="entry name" value="PURINE EFFLUX PUMP PBUE"/>
    <property type="match status" value="1"/>
</dbReference>
<feature type="domain" description="Major facilitator superfamily (MFS) profile" evidence="8">
    <location>
        <begin position="3"/>
        <end position="378"/>
    </location>
</feature>
<protein>
    <recommendedName>
        <fullName evidence="8">Major facilitator superfamily (MFS) profile domain-containing protein</fullName>
    </recommendedName>
</protein>
<dbReference type="InterPro" id="IPR011701">
    <property type="entry name" value="MFS"/>
</dbReference>
<dbReference type="GeneID" id="56927557"/>
<comment type="caution">
    <text evidence="9">The sequence shown here is derived from an EMBL/GenBank/DDBJ whole genome shotgun (WGS) entry which is preliminary data.</text>
</comment>
<keyword evidence="3" id="KW-1003">Cell membrane</keyword>
<accession>A0A150LKN8</accession>
<keyword evidence="2" id="KW-0813">Transport</keyword>
<dbReference type="SUPFAM" id="SSF103473">
    <property type="entry name" value="MFS general substrate transporter"/>
    <property type="match status" value="1"/>
</dbReference>
<dbReference type="InterPro" id="IPR050189">
    <property type="entry name" value="MFS_Efflux_Transporters"/>
</dbReference>
<keyword evidence="6 7" id="KW-0472">Membrane</keyword>
<keyword evidence="5 7" id="KW-1133">Transmembrane helix</keyword>
<dbReference type="PROSITE" id="PS50850">
    <property type="entry name" value="MFS"/>
    <property type="match status" value="1"/>
</dbReference>